<accession>A0A2P5YP04</accession>
<protein>
    <submittedName>
        <fullName evidence="1">Uncharacterized protein</fullName>
    </submittedName>
</protein>
<name>A0A2P5YP04_GOSBA</name>
<proteinExistence type="predicted"/>
<reference evidence="1 2" key="1">
    <citation type="submission" date="2015-01" db="EMBL/GenBank/DDBJ databases">
        <title>Genome of allotetraploid Gossypium barbadense reveals genomic plasticity and fiber elongation in cotton evolution.</title>
        <authorList>
            <person name="Chen X."/>
            <person name="Liu X."/>
            <person name="Zhao B."/>
            <person name="Zheng H."/>
            <person name="Hu Y."/>
            <person name="Lu G."/>
            <person name="Yang C."/>
            <person name="Chen J."/>
            <person name="Shan C."/>
            <person name="Zhang L."/>
            <person name="Zhou Y."/>
            <person name="Wang L."/>
            <person name="Guo W."/>
            <person name="Bai Y."/>
            <person name="Ruan J."/>
            <person name="Shangguan X."/>
            <person name="Mao Y."/>
            <person name="Jiang J."/>
            <person name="Zhu Y."/>
            <person name="Lei J."/>
            <person name="Kang H."/>
            <person name="Chen S."/>
            <person name="He X."/>
            <person name="Wang R."/>
            <person name="Wang Y."/>
            <person name="Chen J."/>
            <person name="Wang L."/>
            <person name="Yu S."/>
            <person name="Wang B."/>
            <person name="Wei J."/>
            <person name="Song S."/>
            <person name="Lu X."/>
            <person name="Gao Z."/>
            <person name="Gu W."/>
            <person name="Deng X."/>
            <person name="Ma D."/>
            <person name="Wang S."/>
            <person name="Liang W."/>
            <person name="Fang L."/>
            <person name="Cai C."/>
            <person name="Zhu X."/>
            <person name="Zhou B."/>
            <person name="Zhang Y."/>
            <person name="Chen Z."/>
            <person name="Xu S."/>
            <person name="Zhu R."/>
            <person name="Wang S."/>
            <person name="Zhang T."/>
            <person name="Zhao G."/>
        </authorList>
    </citation>
    <scope>NUCLEOTIDE SEQUENCE [LARGE SCALE GENOMIC DNA]</scope>
    <source>
        <strain evidence="2">cv. Xinhai21</strain>
        <tissue evidence="1">Leaf</tissue>
    </source>
</reference>
<sequence length="88" mass="10161">MEEGLRRSWSQTWGSLREVLLPNIGKAYERYHMLIALPLTLINWNEVESNECLAPAYGKTYEGPASTHERDLRKVLLPHMGGDLQYNM</sequence>
<dbReference type="Proteomes" id="UP000239757">
    <property type="component" value="Unassembled WGS sequence"/>
</dbReference>
<dbReference type="OrthoDB" id="10454692at2759"/>
<organism evidence="1 2">
    <name type="scientific">Gossypium barbadense</name>
    <name type="common">Sea Island cotton</name>
    <name type="synonym">Hibiscus barbadensis</name>
    <dbReference type="NCBI Taxonomy" id="3634"/>
    <lineage>
        <taxon>Eukaryota</taxon>
        <taxon>Viridiplantae</taxon>
        <taxon>Streptophyta</taxon>
        <taxon>Embryophyta</taxon>
        <taxon>Tracheophyta</taxon>
        <taxon>Spermatophyta</taxon>
        <taxon>Magnoliopsida</taxon>
        <taxon>eudicotyledons</taxon>
        <taxon>Gunneridae</taxon>
        <taxon>Pentapetalae</taxon>
        <taxon>rosids</taxon>
        <taxon>malvids</taxon>
        <taxon>Malvales</taxon>
        <taxon>Malvaceae</taxon>
        <taxon>Malvoideae</taxon>
        <taxon>Gossypium</taxon>
    </lineage>
</organism>
<evidence type="ECO:0000313" key="1">
    <source>
        <dbReference type="EMBL" id="PPS17303.1"/>
    </source>
</evidence>
<gene>
    <name evidence="1" type="ORF">GOBAR_AA03279</name>
</gene>
<dbReference type="AlphaFoldDB" id="A0A2P5YP04"/>
<dbReference type="EMBL" id="KZ662940">
    <property type="protein sequence ID" value="PPS17303.1"/>
    <property type="molecule type" value="Genomic_DNA"/>
</dbReference>
<evidence type="ECO:0000313" key="2">
    <source>
        <dbReference type="Proteomes" id="UP000239757"/>
    </source>
</evidence>